<reference evidence="2 3" key="1">
    <citation type="submission" date="2006-02" db="EMBL/GenBank/DDBJ databases">
        <authorList>
            <person name="Pinhassi J."/>
            <person name="Pedros-Alio C."/>
            <person name="Ferriera S."/>
            <person name="Johnson J."/>
            <person name="Kravitz S."/>
            <person name="Halpern A."/>
            <person name="Remington K."/>
            <person name="Beeson K."/>
            <person name="Tran B."/>
            <person name="Rogers Y.-H."/>
            <person name="Friedman R."/>
            <person name="Venter J.C."/>
        </authorList>
    </citation>
    <scope>NUCLEOTIDE SEQUENCE [LARGE SCALE GENOMIC DNA]</scope>
    <source>
        <strain evidence="2 3">MED92</strain>
    </source>
</reference>
<dbReference type="EMBL" id="AAOW01000022">
    <property type="protein sequence ID" value="EAR60162.1"/>
    <property type="molecule type" value="Genomic_DNA"/>
</dbReference>
<organism evidence="2 3">
    <name type="scientific">Neptuniibacter caesariensis</name>
    <dbReference type="NCBI Taxonomy" id="207954"/>
    <lineage>
        <taxon>Bacteria</taxon>
        <taxon>Pseudomonadati</taxon>
        <taxon>Pseudomonadota</taxon>
        <taxon>Gammaproteobacteria</taxon>
        <taxon>Oceanospirillales</taxon>
        <taxon>Oceanospirillaceae</taxon>
        <taxon>Neptuniibacter</taxon>
    </lineage>
</organism>
<feature type="transmembrane region" description="Helical" evidence="1">
    <location>
        <begin position="127"/>
        <end position="147"/>
    </location>
</feature>
<comment type="caution">
    <text evidence="2">The sequence shown here is derived from an EMBL/GenBank/DDBJ whole genome shotgun (WGS) entry which is preliminary data.</text>
</comment>
<dbReference type="RefSeq" id="WP_007020003.1">
    <property type="nucleotide sequence ID" value="NZ_CH724125.1"/>
</dbReference>
<feature type="transmembrane region" description="Helical" evidence="1">
    <location>
        <begin position="159"/>
        <end position="182"/>
    </location>
</feature>
<keyword evidence="3" id="KW-1185">Reference proteome</keyword>
<name>A0A7U8GQB5_NEPCE</name>
<sequence length="183" mass="20868">MSAELRKILFFTLATVLISIGYYLFISVKYPAIEEHETILFEIGEGLGEIALWLVVFIYLRTLLKVVLGKGGFSKRLLPSYSSPVDARYFKTLITYLDRTHIYFGIAAIAVSLLHVVMVGLPMHILFFPAVLALLLWQGAFGMFISWRYSPKELRKFSYLVHAQLFTGIMMGVFAYFGHLLID</sequence>
<accession>A0A7U8GQB5</accession>
<dbReference type="Proteomes" id="UP000002171">
    <property type="component" value="Unassembled WGS sequence"/>
</dbReference>
<evidence type="ECO:0008006" key="4">
    <source>
        <dbReference type="Google" id="ProtNLM"/>
    </source>
</evidence>
<dbReference type="AlphaFoldDB" id="A0A7U8GQB5"/>
<dbReference type="OrthoDB" id="5540921at2"/>
<gene>
    <name evidence="2" type="ORF">MED92_11684</name>
</gene>
<evidence type="ECO:0000313" key="3">
    <source>
        <dbReference type="Proteomes" id="UP000002171"/>
    </source>
</evidence>
<protein>
    <recommendedName>
        <fullName evidence="4">Cytochrome b561 bacterial/Ni-hydrogenase domain-containing protein</fullName>
    </recommendedName>
</protein>
<keyword evidence="1" id="KW-0812">Transmembrane</keyword>
<proteinExistence type="predicted"/>
<feature type="transmembrane region" description="Helical" evidence="1">
    <location>
        <begin position="101"/>
        <end position="121"/>
    </location>
</feature>
<evidence type="ECO:0000313" key="2">
    <source>
        <dbReference type="EMBL" id="EAR60162.1"/>
    </source>
</evidence>
<evidence type="ECO:0000256" key="1">
    <source>
        <dbReference type="SAM" id="Phobius"/>
    </source>
</evidence>
<keyword evidence="1" id="KW-0472">Membrane</keyword>
<keyword evidence="1" id="KW-1133">Transmembrane helix</keyword>
<feature type="transmembrane region" description="Helical" evidence="1">
    <location>
        <begin position="9"/>
        <end position="30"/>
    </location>
</feature>